<accession>A0A1I3X724</accession>
<reference evidence="2 3" key="1">
    <citation type="submission" date="2016-10" db="EMBL/GenBank/DDBJ databases">
        <authorList>
            <person name="Varghese N."/>
            <person name="Submissions S."/>
        </authorList>
    </citation>
    <scope>NUCLEOTIDE SEQUENCE [LARGE SCALE GENOMIC DNA]</scope>
    <source>
        <strain evidence="2 3">DSM 16392</strain>
    </source>
</reference>
<dbReference type="PANTHER" id="PTHR42695">
    <property type="entry name" value="GLUTAMINE AMIDOTRANSFERASE YLR126C-RELATED"/>
    <property type="match status" value="1"/>
</dbReference>
<dbReference type="PROSITE" id="PS51273">
    <property type="entry name" value="GATASE_TYPE_1"/>
    <property type="match status" value="1"/>
</dbReference>
<dbReference type="Proteomes" id="UP000199598">
    <property type="component" value="Unassembled WGS sequence"/>
</dbReference>
<proteinExistence type="predicted"/>
<comment type="caution">
    <text evidence="2">The sequence shown here is derived from an EMBL/GenBank/DDBJ whole genome shotgun (WGS) entry which is preliminary data.</text>
</comment>
<evidence type="ECO:0000313" key="3">
    <source>
        <dbReference type="Proteomes" id="UP000199598"/>
    </source>
</evidence>
<dbReference type="InterPro" id="IPR044992">
    <property type="entry name" value="ChyE-like"/>
</dbReference>
<dbReference type="PANTHER" id="PTHR42695:SF5">
    <property type="entry name" value="GLUTAMINE AMIDOTRANSFERASE YLR126C-RELATED"/>
    <property type="match status" value="1"/>
</dbReference>
<dbReference type="Gene3D" id="3.40.50.880">
    <property type="match status" value="1"/>
</dbReference>
<dbReference type="RefSeq" id="WP_093517701.1">
    <property type="nucleotide sequence ID" value="NZ_FOSK01000002.1"/>
</dbReference>
<dbReference type="Pfam" id="PF00117">
    <property type="entry name" value="GATase"/>
    <property type="match status" value="1"/>
</dbReference>
<dbReference type="InterPro" id="IPR017926">
    <property type="entry name" value="GATASE"/>
</dbReference>
<evidence type="ECO:0000313" key="2">
    <source>
        <dbReference type="EMBL" id="SFK15453.1"/>
    </source>
</evidence>
<gene>
    <name evidence="2" type="ORF">SAMN04488518_102419</name>
</gene>
<dbReference type="CDD" id="cd01741">
    <property type="entry name" value="GATase1_1"/>
    <property type="match status" value="1"/>
</dbReference>
<feature type="domain" description="Glutamine amidotransferase" evidence="1">
    <location>
        <begin position="57"/>
        <end position="189"/>
    </location>
</feature>
<sequence>MTFKLGILEVGRPPENLSKTFGDYPSMFETLLKDQGGDWHYMSYPVVDGQLPQNVHDCDGWLITGSKHGVYDDLEWIDRLKTFLKNAYDEHVPIVGICFGHQILAEALGGKAEKSNKGWGCGVFTYYVLENPNWVPEGLTSFSIEAYHQDQVTKLPEDGEVIASSDFCEFAAIDYKGRALTLQGHPEFNKDYSVALFKERRGDTLPEDIADHAIASSEAPMQIGEVAHMIVNFIQQAAVKEKQEGH</sequence>
<dbReference type="InterPro" id="IPR029062">
    <property type="entry name" value="Class_I_gatase-like"/>
</dbReference>
<dbReference type="EMBL" id="FOSK01000002">
    <property type="protein sequence ID" value="SFK15453.1"/>
    <property type="molecule type" value="Genomic_DNA"/>
</dbReference>
<dbReference type="SUPFAM" id="SSF52317">
    <property type="entry name" value="Class I glutamine amidotransferase-like"/>
    <property type="match status" value="1"/>
</dbReference>
<protein>
    <submittedName>
        <fullName evidence="2">GMP synthase-Glutamine amidotransferase</fullName>
    </submittedName>
</protein>
<evidence type="ECO:0000259" key="1">
    <source>
        <dbReference type="Pfam" id="PF00117"/>
    </source>
</evidence>
<organism evidence="2 3">
    <name type="scientific">Pseudovibrio ascidiaceicola</name>
    <dbReference type="NCBI Taxonomy" id="285279"/>
    <lineage>
        <taxon>Bacteria</taxon>
        <taxon>Pseudomonadati</taxon>
        <taxon>Pseudomonadota</taxon>
        <taxon>Alphaproteobacteria</taxon>
        <taxon>Hyphomicrobiales</taxon>
        <taxon>Stappiaceae</taxon>
        <taxon>Pseudovibrio</taxon>
    </lineage>
</organism>
<name>A0A1I3X724_9HYPH</name>
<keyword evidence="3" id="KW-1185">Reference proteome</keyword>